<dbReference type="PANTHER" id="PTHR35788">
    <property type="entry name" value="EXPORTED PROTEIN-RELATED"/>
    <property type="match status" value="1"/>
</dbReference>
<accession>A0ABX9ML91</accession>
<gene>
    <name evidence="2" type="primary">vanW_3</name>
    <name evidence="2" type="ORF">Mhypo_01997</name>
</gene>
<sequence length="355" mass="39667">MRALIALLSLLSLAWAGPEAVWVVREQVLEKGSVVEYIGTRRYPVPSEAALEQLIGQLSRPARPARFILDPQKGWIAVQKLGYRFDTEAVRLTYRAALEASKPSFVLPVTVEQPRPSVHDLLERGIVELVGEGTTNFAGSPPSRVHNIRLASSRFDGVQIPPGTVFSFNRALGPVTPATGYQKAWVIRGDQTVWDVGGGVCQVCTTLFRAAYFSSLPIVERHPHSYQVGYYKPTGLDATTAPPKDLRFKNDTPGYLLIQTSIQGQNLTFRFFGTKDREVTWRGPVILWRTPPLPTRYIYDATLPPGYRRQIDFAAEGALVRVYRTVRLQSGAVRQDVLESRYKAWGAVYLVGPRR</sequence>
<evidence type="ECO:0000256" key="1">
    <source>
        <dbReference type="SAM" id="SignalP"/>
    </source>
</evidence>
<evidence type="ECO:0000313" key="2">
    <source>
        <dbReference type="EMBL" id="RIH77498.1"/>
    </source>
</evidence>
<dbReference type="Proteomes" id="UP000265443">
    <property type="component" value="Unassembled WGS sequence"/>
</dbReference>
<comment type="caution">
    <text evidence="2">The sequence shown here is derived from an EMBL/GenBank/DDBJ whole genome shotgun (WGS) entry which is preliminary data.</text>
</comment>
<dbReference type="PANTHER" id="PTHR35788:SF1">
    <property type="entry name" value="EXPORTED PROTEIN"/>
    <property type="match status" value="1"/>
</dbReference>
<reference evidence="2 3" key="1">
    <citation type="submission" date="2018-08" db="EMBL/GenBank/DDBJ databases">
        <title>Meiothermus hypogaeus DSM 23238 genome sequencing project.</title>
        <authorList>
            <person name="Da Costa M.S."/>
            <person name="Albuquerque L."/>
            <person name="Raposo P."/>
            <person name="Froufe H.J.C."/>
            <person name="Barroso C.S."/>
            <person name="Egas C."/>
        </authorList>
    </citation>
    <scope>NUCLEOTIDE SEQUENCE [LARGE SCALE GENOMIC DNA]</scope>
    <source>
        <strain evidence="2 3">DSM 23238</strain>
    </source>
</reference>
<dbReference type="EMBL" id="QWKY01000034">
    <property type="protein sequence ID" value="RIH77498.1"/>
    <property type="molecule type" value="Genomic_DNA"/>
</dbReference>
<organism evidence="2 3">
    <name type="scientific">Meiothermus hypogaeus</name>
    <dbReference type="NCBI Taxonomy" id="884155"/>
    <lineage>
        <taxon>Bacteria</taxon>
        <taxon>Thermotogati</taxon>
        <taxon>Deinococcota</taxon>
        <taxon>Deinococci</taxon>
        <taxon>Thermales</taxon>
        <taxon>Thermaceae</taxon>
        <taxon>Meiothermus</taxon>
    </lineage>
</organism>
<name>A0ABX9ML91_9DEIN</name>
<protein>
    <submittedName>
        <fullName evidence="2">Vancomycin B-type resistance protein VanW</fullName>
    </submittedName>
</protein>
<evidence type="ECO:0000313" key="3">
    <source>
        <dbReference type="Proteomes" id="UP000265443"/>
    </source>
</evidence>
<dbReference type="InterPro" id="IPR052913">
    <property type="entry name" value="Glycopeptide_resist_protein"/>
</dbReference>
<feature type="chain" id="PRO_5045227084" evidence="1">
    <location>
        <begin position="17"/>
        <end position="355"/>
    </location>
</feature>
<dbReference type="InterPro" id="IPR007391">
    <property type="entry name" value="Vancomycin_resist_VanW"/>
</dbReference>
<keyword evidence="3" id="KW-1185">Reference proteome</keyword>
<dbReference type="Pfam" id="PF04294">
    <property type="entry name" value="VanW"/>
    <property type="match status" value="1"/>
</dbReference>
<dbReference type="RefSeq" id="WP_119341158.1">
    <property type="nucleotide sequence ID" value="NZ_QWKY01000034.1"/>
</dbReference>
<keyword evidence="1" id="KW-0732">Signal</keyword>
<feature type="signal peptide" evidence="1">
    <location>
        <begin position="1"/>
        <end position="16"/>
    </location>
</feature>
<proteinExistence type="predicted"/>